<evidence type="ECO:0000313" key="2">
    <source>
        <dbReference type="EMBL" id="KAJ7768804.1"/>
    </source>
</evidence>
<dbReference type="AlphaFoldDB" id="A0AAD7JST8"/>
<name>A0AAD7JST8_9AGAR</name>
<evidence type="ECO:0000256" key="1">
    <source>
        <dbReference type="SAM" id="MobiDB-lite"/>
    </source>
</evidence>
<proteinExistence type="predicted"/>
<protein>
    <submittedName>
        <fullName evidence="2">Uncharacterized protein</fullName>
    </submittedName>
</protein>
<keyword evidence="3" id="KW-1185">Reference proteome</keyword>
<evidence type="ECO:0000313" key="3">
    <source>
        <dbReference type="Proteomes" id="UP001215598"/>
    </source>
</evidence>
<dbReference type="InterPro" id="IPR027417">
    <property type="entry name" value="P-loop_NTPase"/>
</dbReference>
<feature type="compositionally biased region" description="Low complexity" evidence="1">
    <location>
        <begin position="13"/>
        <end position="23"/>
    </location>
</feature>
<comment type="caution">
    <text evidence="2">The sequence shown here is derived from an EMBL/GenBank/DDBJ whole genome shotgun (WGS) entry which is preliminary data.</text>
</comment>
<sequence>MVWANPSPKKHAANAPAPTSSAPIQSTQNGIKKNARSTHALLTPAWRMRSGTWRAPAVERFVDEHSGEFHLIVRYSSPKSTAPVRLPHVSPRRRRRFAREGKLWKQDLEGDFLMIHMFDVGGQRSESMHCFESATSIIFCTALNEYDQMLKDER</sequence>
<accession>A0AAD7JST8</accession>
<dbReference type="Proteomes" id="UP001215598">
    <property type="component" value="Unassembled WGS sequence"/>
</dbReference>
<dbReference type="Gene3D" id="3.40.50.300">
    <property type="entry name" value="P-loop containing nucleotide triphosphate hydrolases"/>
    <property type="match status" value="1"/>
</dbReference>
<organism evidence="2 3">
    <name type="scientific">Mycena metata</name>
    <dbReference type="NCBI Taxonomy" id="1033252"/>
    <lineage>
        <taxon>Eukaryota</taxon>
        <taxon>Fungi</taxon>
        <taxon>Dikarya</taxon>
        <taxon>Basidiomycota</taxon>
        <taxon>Agaricomycotina</taxon>
        <taxon>Agaricomycetes</taxon>
        <taxon>Agaricomycetidae</taxon>
        <taxon>Agaricales</taxon>
        <taxon>Marasmiineae</taxon>
        <taxon>Mycenaceae</taxon>
        <taxon>Mycena</taxon>
    </lineage>
</organism>
<feature type="region of interest" description="Disordered" evidence="1">
    <location>
        <begin position="1"/>
        <end position="37"/>
    </location>
</feature>
<dbReference type="EMBL" id="JARKIB010000019">
    <property type="protein sequence ID" value="KAJ7768804.1"/>
    <property type="molecule type" value="Genomic_DNA"/>
</dbReference>
<gene>
    <name evidence="2" type="ORF">B0H16DRAFT_271636</name>
</gene>
<reference evidence="2" key="1">
    <citation type="submission" date="2023-03" db="EMBL/GenBank/DDBJ databases">
        <title>Massive genome expansion in bonnet fungi (Mycena s.s.) driven by repeated elements and novel gene families across ecological guilds.</title>
        <authorList>
            <consortium name="Lawrence Berkeley National Laboratory"/>
            <person name="Harder C.B."/>
            <person name="Miyauchi S."/>
            <person name="Viragh M."/>
            <person name="Kuo A."/>
            <person name="Thoen E."/>
            <person name="Andreopoulos B."/>
            <person name="Lu D."/>
            <person name="Skrede I."/>
            <person name="Drula E."/>
            <person name="Henrissat B."/>
            <person name="Morin E."/>
            <person name="Kohler A."/>
            <person name="Barry K."/>
            <person name="LaButti K."/>
            <person name="Morin E."/>
            <person name="Salamov A."/>
            <person name="Lipzen A."/>
            <person name="Mereny Z."/>
            <person name="Hegedus B."/>
            <person name="Baldrian P."/>
            <person name="Stursova M."/>
            <person name="Weitz H."/>
            <person name="Taylor A."/>
            <person name="Grigoriev I.V."/>
            <person name="Nagy L.G."/>
            <person name="Martin F."/>
            <person name="Kauserud H."/>
        </authorList>
    </citation>
    <scope>NUCLEOTIDE SEQUENCE</scope>
    <source>
        <strain evidence="2">CBHHK182m</strain>
    </source>
</reference>